<gene>
    <name evidence="2" type="ORF">EF514_06765</name>
</gene>
<evidence type="ECO:0000313" key="2">
    <source>
        <dbReference type="EMBL" id="RVU54619.1"/>
    </source>
</evidence>
<keyword evidence="1" id="KW-0812">Transmembrane</keyword>
<organism evidence="2 3">
    <name type="scientific">Anaerosphaera multitolerans</name>
    <dbReference type="NCBI Taxonomy" id="2487351"/>
    <lineage>
        <taxon>Bacteria</taxon>
        <taxon>Bacillati</taxon>
        <taxon>Bacillota</taxon>
        <taxon>Tissierellia</taxon>
        <taxon>Tissierellales</taxon>
        <taxon>Peptoniphilaceae</taxon>
        <taxon>Anaerosphaera</taxon>
    </lineage>
</organism>
<proteinExistence type="predicted"/>
<dbReference type="OrthoDB" id="1957835at2"/>
<dbReference type="EMBL" id="RLIH01000008">
    <property type="protein sequence ID" value="RVU54619.1"/>
    <property type="molecule type" value="Genomic_DNA"/>
</dbReference>
<protein>
    <submittedName>
        <fullName evidence="2">Uncharacterized protein</fullName>
    </submittedName>
</protein>
<name>A0A437S6I5_9FIRM</name>
<dbReference type="Proteomes" id="UP000288812">
    <property type="component" value="Unassembled WGS sequence"/>
</dbReference>
<evidence type="ECO:0000313" key="3">
    <source>
        <dbReference type="Proteomes" id="UP000288812"/>
    </source>
</evidence>
<feature type="transmembrane region" description="Helical" evidence="1">
    <location>
        <begin position="12"/>
        <end position="30"/>
    </location>
</feature>
<sequence>MKKIINLKNLSRLLYGSGIIIATVTLYKIIKVKMILPPGVCPVDNQRNTIFLSIGLLISSFIIDLFLERKNK</sequence>
<dbReference type="RefSeq" id="WP_127724667.1">
    <property type="nucleotide sequence ID" value="NZ_RLIH01000008.1"/>
</dbReference>
<feature type="transmembrane region" description="Helical" evidence="1">
    <location>
        <begin position="50"/>
        <end position="67"/>
    </location>
</feature>
<keyword evidence="3" id="KW-1185">Reference proteome</keyword>
<keyword evidence="1" id="KW-1133">Transmembrane helix</keyword>
<keyword evidence="1" id="KW-0472">Membrane</keyword>
<comment type="caution">
    <text evidence="2">The sequence shown here is derived from an EMBL/GenBank/DDBJ whole genome shotgun (WGS) entry which is preliminary data.</text>
</comment>
<reference evidence="2 3" key="1">
    <citation type="submission" date="2018-11" db="EMBL/GenBank/DDBJ databases">
        <title>Genome sequencing and assembly of Anaerosphaera sp. nov., GS7-6-2.</title>
        <authorList>
            <person name="Rettenmaier R."/>
            <person name="Liebl W."/>
            <person name="Zverlov V."/>
        </authorList>
    </citation>
    <scope>NUCLEOTIDE SEQUENCE [LARGE SCALE GENOMIC DNA]</scope>
    <source>
        <strain evidence="2 3">GS7-6-2</strain>
    </source>
</reference>
<dbReference type="AlphaFoldDB" id="A0A437S6I5"/>
<accession>A0A437S6I5</accession>
<evidence type="ECO:0000256" key="1">
    <source>
        <dbReference type="SAM" id="Phobius"/>
    </source>
</evidence>